<protein>
    <submittedName>
        <fullName evidence="3">Uncharacterized mitochondrial protein AtMg00810</fullName>
    </submittedName>
</protein>
<accession>A0A9N7MIW1</accession>
<name>A0A9N7MIW1_STRHE</name>
<feature type="region of interest" description="Disordered" evidence="2">
    <location>
        <begin position="255"/>
        <end position="283"/>
    </location>
</feature>
<dbReference type="OrthoDB" id="414945at2759"/>
<keyword evidence="4" id="KW-1185">Reference proteome</keyword>
<sequence length="283" mass="31934">MKELGELKHFLGLELKEISDGLLLCESKYAKDLLRKYGMIDCKTLSIPIEANAKICAQDGKDLEDATIYRQLVGSLIYLTLTRPNISYAVGIASRFMEKPKKPLLELVRRILRYVKGSIDYGLFYQRNKDIEIVGYYDADYAGCGDTRRSTIGYVFKFGSAAISWYSKRQLTVSLSIAEVEYRAAAMAAQEKVLKGEIEMKHVGKKVSKAPKIQRLVTPLTLQRKRARIADKKKRIAKAKSEAAEYQKLLASRLKEQRERRSESLAKRRSKLSAASKPSVAAA</sequence>
<dbReference type="PANTHER" id="PTHR11439">
    <property type="entry name" value="GAG-POL-RELATED RETROTRANSPOSON"/>
    <property type="match status" value="1"/>
</dbReference>
<dbReference type="AlphaFoldDB" id="A0A9N7MIW1"/>
<gene>
    <name evidence="3" type="ORF">SHERM_13174</name>
</gene>
<keyword evidence="1" id="KW-0175">Coiled coil</keyword>
<evidence type="ECO:0000256" key="1">
    <source>
        <dbReference type="SAM" id="Coils"/>
    </source>
</evidence>
<proteinExistence type="predicted"/>
<evidence type="ECO:0000313" key="3">
    <source>
        <dbReference type="EMBL" id="CAA0812500.1"/>
    </source>
</evidence>
<feature type="coiled-coil region" evidence="1">
    <location>
        <begin position="222"/>
        <end position="249"/>
    </location>
</feature>
<dbReference type="Gene3D" id="1.20.5.2650">
    <property type="match status" value="1"/>
</dbReference>
<evidence type="ECO:0000256" key="2">
    <source>
        <dbReference type="SAM" id="MobiDB-lite"/>
    </source>
</evidence>
<dbReference type="EMBL" id="CACSLK010010322">
    <property type="protein sequence ID" value="CAA0812500.1"/>
    <property type="molecule type" value="Genomic_DNA"/>
</dbReference>
<evidence type="ECO:0000313" key="4">
    <source>
        <dbReference type="Proteomes" id="UP001153555"/>
    </source>
</evidence>
<dbReference type="CDD" id="cd09272">
    <property type="entry name" value="RNase_HI_RT_Ty1"/>
    <property type="match status" value="1"/>
</dbReference>
<reference evidence="3" key="1">
    <citation type="submission" date="2019-12" db="EMBL/GenBank/DDBJ databases">
        <authorList>
            <person name="Scholes J."/>
        </authorList>
    </citation>
    <scope>NUCLEOTIDE SEQUENCE</scope>
</reference>
<organism evidence="3 4">
    <name type="scientific">Striga hermonthica</name>
    <name type="common">Purple witchweed</name>
    <name type="synonym">Buchnera hermonthica</name>
    <dbReference type="NCBI Taxonomy" id="68872"/>
    <lineage>
        <taxon>Eukaryota</taxon>
        <taxon>Viridiplantae</taxon>
        <taxon>Streptophyta</taxon>
        <taxon>Embryophyta</taxon>
        <taxon>Tracheophyta</taxon>
        <taxon>Spermatophyta</taxon>
        <taxon>Magnoliopsida</taxon>
        <taxon>eudicotyledons</taxon>
        <taxon>Gunneridae</taxon>
        <taxon>Pentapetalae</taxon>
        <taxon>asterids</taxon>
        <taxon>lamiids</taxon>
        <taxon>Lamiales</taxon>
        <taxon>Orobanchaceae</taxon>
        <taxon>Buchnereae</taxon>
        <taxon>Striga</taxon>
    </lineage>
</organism>
<comment type="caution">
    <text evidence="3">The sequence shown here is derived from an EMBL/GenBank/DDBJ whole genome shotgun (WGS) entry which is preliminary data.</text>
</comment>
<dbReference type="PANTHER" id="PTHR11439:SF475">
    <property type="entry name" value="CYSTEINE-RICH RLK (RECEPTOR-LIKE PROTEIN KINASE) 8"/>
    <property type="match status" value="1"/>
</dbReference>
<dbReference type="Proteomes" id="UP001153555">
    <property type="component" value="Unassembled WGS sequence"/>
</dbReference>
<feature type="compositionally biased region" description="Basic and acidic residues" evidence="2">
    <location>
        <begin position="255"/>
        <end position="266"/>
    </location>
</feature>